<dbReference type="InterPro" id="IPR036249">
    <property type="entry name" value="Thioredoxin-like_sf"/>
</dbReference>
<accession>A0A9W6LBY4</accession>
<dbReference type="SUPFAM" id="SSF52833">
    <property type="entry name" value="Thioredoxin-like"/>
    <property type="match status" value="1"/>
</dbReference>
<proteinExistence type="predicted"/>
<organism evidence="1 2">
    <name type="scientific">Pseudonocardia halophobica</name>
    <dbReference type="NCBI Taxonomy" id="29401"/>
    <lineage>
        <taxon>Bacteria</taxon>
        <taxon>Bacillati</taxon>
        <taxon>Actinomycetota</taxon>
        <taxon>Actinomycetes</taxon>
        <taxon>Pseudonocardiales</taxon>
        <taxon>Pseudonocardiaceae</taxon>
        <taxon>Pseudonocardia</taxon>
    </lineage>
</organism>
<dbReference type="Proteomes" id="UP001143463">
    <property type="component" value="Unassembled WGS sequence"/>
</dbReference>
<dbReference type="InterPro" id="IPR008554">
    <property type="entry name" value="Glutaredoxin-like"/>
</dbReference>
<dbReference type="AlphaFoldDB" id="A0A9W6LBY4"/>
<dbReference type="RefSeq" id="WP_037052991.1">
    <property type="nucleotide sequence ID" value="NZ_BAAAUZ010000041.1"/>
</dbReference>
<dbReference type="Pfam" id="PF05768">
    <property type="entry name" value="Glrx-like"/>
    <property type="match status" value="1"/>
</dbReference>
<reference evidence="1" key="2">
    <citation type="submission" date="2023-01" db="EMBL/GenBank/DDBJ databases">
        <authorList>
            <person name="Sun Q."/>
            <person name="Evtushenko L."/>
        </authorList>
    </citation>
    <scope>NUCLEOTIDE SEQUENCE</scope>
    <source>
        <strain evidence="1">VKM Ac-1069</strain>
    </source>
</reference>
<name>A0A9W6LBY4_9PSEU</name>
<dbReference type="EMBL" id="BSFQ01000040">
    <property type="protein sequence ID" value="GLL15021.1"/>
    <property type="molecule type" value="Genomic_DNA"/>
</dbReference>
<keyword evidence="2" id="KW-1185">Reference proteome</keyword>
<gene>
    <name evidence="1" type="ORF">GCM10017577_61700</name>
</gene>
<comment type="caution">
    <text evidence="1">The sequence shown here is derived from an EMBL/GenBank/DDBJ whole genome shotgun (WGS) entry which is preliminary data.</text>
</comment>
<evidence type="ECO:0000313" key="2">
    <source>
        <dbReference type="Proteomes" id="UP001143463"/>
    </source>
</evidence>
<dbReference type="Gene3D" id="3.40.30.10">
    <property type="entry name" value="Glutaredoxin"/>
    <property type="match status" value="1"/>
</dbReference>
<reference evidence="1" key="1">
    <citation type="journal article" date="2014" name="Int. J. Syst. Evol. Microbiol.">
        <title>Complete genome sequence of Corynebacterium casei LMG S-19264T (=DSM 44701T), isolated from a smear-ripened cheese.</title>
        <authorList>
            <consortium name="US DOE Joint Genome Institute (JGI-PGF)"/>
            <person name="Walter F."/>
            <person name="Albersmeier A."/>
            <person name="Kalinowski J."/>
            <person name="Ruckert C."/>
        </authorList>
    </citation>
    <scope>NUCLEOTIDE SEQUENCE</scope>
    <source>
        <strain evidence="1">VKM Ac-1069</strain>
    </source>
</reference>
<sequence>MSRTVTVLSRANCHLCEVAEADVARICGELGVEWRTEDVDADPELRAEYGDMVPVILIDGKQHGYYRVEEERFRTALTR</sequence>
<protein>
    <submittedName>
        <fullName evidence="1">Thioredoxin family protein</fullName>
    </submittedName>
</protein>
<evidence type="ECO:0000313" key="1">
    <source>
        <dbReference type="EMBL" id="GLL15021.1"/>
    </source>
</evidence>